<dbReference type="WBParaSite" id="PTRK_0000289600.1">
    <property type="protein sequence ID" value="PTRK_0000289600.1"/>
    <property type="gene ID" value="PTRK_0000289600"/>
</dbReference>
<organism evidence="8 9">
    <name type="scientific">Parastrongyloides trichosuri</name>
    <name type="common">Possum-specific nematode worm</name>
    <dbReference type="NCBI Taxonomy" id="131310"/>
    <lineage>
        <taxon>Eukaryota</taxon>
        <taxon>Metazoa</taxon>
        <taxon>Ecdysozoa</taxon>
        <taxon>Nematoda</taxon>
        <taxon>Chromadorea</taxon>
        <taxon>Rhabditida</taxon>
        <taxon>Tylenchina</taxon>
        <taxon>Panagrolaimomorpha</taxon>
        <taxon>Strongyloidoidea</taxon>
        <taxon>Strongyloididae</taxon>
        <taxon>Parastrongyloides</taxon>
    </lineage>
</organism>
<feature type="transmembrane region" description="Helical" evidence="5">
    <location>
        <begin position="75"/>
        <end position="94"/>
    </location>
</feature>
<dbReference type="PANTHER" id="PTHR21041">
    <property type="entry name" value="DENDRITIC CELL-SPECIFIC TRANSMEMBRANE PROTEIN"/>
    <property type="match status" value="1"/>
</dbReference>
<reference evidence="9" key="1">
    <citation type="submission" date="2017-02" db="UniProtKB">
        <authorList>
            <consortium name="WormBaseParasite"/>
        </authorList>
    </citation>
    <scope>IDENTIFICATION</scope>
</reference>
<feature type="transmembrane region" description="Helical" evidence="5">
    <location>
        <begin position="486"/>
        <end position="507"/>
    </location>
</feature>
<dbReference type="InterPro" id="IPR058842">
    <property type="entry name" value="DCST1_C"/>
</dbReference>
<accession>A0A0N4Z6U0</accession>
<dbReference type="STRING" id="131310.A0A0N4Z6U0"/>
<dbReference type="InterPro" id="IPR051856">
    <property type="entry name" value="CSR-E3_Ligase_Protein"/>
</dbReference>
<evidence type="ECO:0000259" key="7">
    <source>
        <dbReference type="Pfam" id="PF26037"/>
    </source>
</evidence>
<dbReference type="AlphaFoldDB" id="A0A0N4Z6U0"/>
<keyword evidence="3 5" id="KW-1133">Transmembrane helix</keyword>
<feature type="domain" description="Dendritic cell-specific transmembrane protein-like" evidence="6">
    <location>
        <begin position="430"/>
        <end position="623"/>
    </location>
</feature>
<evidence type="ECO:0000256" key="4">
    <source>
        <dbReference type="ARBA" id="ARBA00023136"/>
    </source>
</evidence>
<dbReference type="Proteomes" id="UP000038045">
    <property type="component" value="Unplaced"/>
</dbReference>
<proteinExistence type="predicted"/>
<dbReference type="Pfam" id="PF07782">
    <property type="entry name" value="DC_STAMP"/>
    <property type="match status" value="1"/>
</dbReference>
<evidence type="ECO:0000256" key="2">
    <source>
        <dbReference type="ARBA" id="ARBA00022692"/>
    </source>
</evidence>
<feature type="transmembrane region" description="Helical" evidence="5">
    <location>
        <begin position="575"/>
        <end position="598"/>
    </location>
</feature>
<evidence type="ECO:0000256" key="3">
    <source>
        <dbReference type="ARBA" id="ARBA00022989"/>
    </source>
</evidence>
<keyword evidence="4 5" id="KW-0472">Membrane</keyword>
<name>A0A0N4Z6U0_PARTI</name>
<feature type="transmembrane region" description="Helical" evidence="5">
    <location>
        <begin position="42"/>
        <end position="63"/>
    </location>
</feature>
<dbReference type="GO" id="GO:0016020">
    <property type="term" value="C:membrane"/>
    <property type="evidence" value="ECO:0007669"/>
    <property type="project" value="UniProtKB-SubCell"/>
</dbReference>
<comment type="subcellular location">
    <subcellularLocation>
        <location evidence="1">Membrane</location>
        <topology evidence="1">Multi-pass membrane protein</topology>
    </subcellularLocation>
</comment>
<keyword evidence="8" id="KW-1185">Reference proteome</keyword>
<evidence type="ECO:0000313" key="9">
    <source>
        <dbReference type="WBParaSite" id="PTRK_0000289600.1"/>
    </source>
</evidence>
<dbReference type="Pfam" id="PF26037">
    <property type="entry name" value="zf-RING_DCST1_C"/>
    <property type="match status" value="1"/>
</dbReference>
<evidence type="ECO:0000313" key="8">
    <source>
        <dbReference type="Proteomes" id="UP000038045"/>
    </source>
</evidence>
<feature type="transmembrane region" description="Helical" evidence="5">
    <location>
        <begin position="101"/>
        <end position="123"/>
    </location>
</feature>
<feature type="transmembrane region" description="Helical" evidence="5">
    <location>
        <begin position="404"/>
        <end position="425"/>
    </location>
</feature>
<dbReference type="PANTHER" id="PTHR21041:SF17">
    <property type="entry name" value="E3 UBIQUITIN-PROTEIN LIGASE DCST1"/>
    <property type="match status" value="1"/>
</dbReference>
<sequence>MTISSIIKSIFIKPRRERLRKKRDVSWLADVLIYSSSYEYRVLRFITTLPFNFIFSNLLYTIAWGDLNYLEYTPHHAWLFQLFISGILMFFFAYSPTFRCVLIVAVITTIGRSGLSIVGWKIMDNTIKGPIQNVAENFKITATGFTCFAALQRNVTEERFTLAVGPLEHFLQSNIAKGIKISKKIINTIKVILQPFKDEVEEKTEEDELAEGLKKFKTTLEEREMIRSGVKKILDAQKGNATEAVIKYSKFRSKVTNKMASRIENRCMEMFRQVTSSCYKFLNTAKDTCYAKIPTFLAKMVCPKFDQDSYCSAVSESETKKKCDLLISNSTDSLFPSTFDGEIEKFKESAEDLTEEMSINMHMKKVVGERKTNVKLMGQLSNMIHSEIHYIQVAIESLKEFSHLWLLMFIFIIFEDAVVFCRNFLNEIEFENNYFTWYFWKIDHDRQRKKKGYLFPLTHAEKTINKVRNVFSKPVEKERRAMRLPFIVWLVITLTVIGMVAIDHYFYRILFVANQYGNFAFGTSGTSKIALNITGEGIFVDWMRDILAFNYTRISNSTVSSNICNKPPVKPKYMLYFQSLAFPLLFMLFFQVIFNYLIKRITVVYIMGYMFRKRQKTRIIYLYNKILYSRENIRKMARAKIRFEAQKEILYHQDNMLMWIFKKGFIKNHIIDRFIKLYKCLICDEYYPYSKVIQCKRENCPGVYCYKCWLDNNKSCYACFAKEKKVSSQKSRIIENEVVYQEKLNKLRNSIREDKELKDLKNENTKKSR</sequence>
<keyword evidence="2 5" id="KW-0812">Transmembrane</keyword>
<feature type="domain" description="E3 ubiquitin-protein ligase DCST1-like C-terminal" evidence="7">
    <location>
        <begin position="679"/>
        <end position="719"/>
    </location>
</feature>
<evidence type="ECO:0000256" key="1">
    <source>
        <dbReference type="ARBA" id="ARBA00004141"/>
    </source>
</evidence>
<dbReference type="InterPro" id="IPR012858">
    <property type="entry name" value="DC_STAMP-like"/>
</dbReference>
<protein>
    <submittedName>
        <fullName evidence="9">DC_STAMP domain-containing protein</fullName>
    </submittedName>
</protein>
<evidence type="ECO:0000256" key="5">
    <source>
        <dbReference type="SAM" id="Phobius"/>
    </source>
</evidence>
<evidence type="ECO:0000259" key="6">
    <source>
        <dbReference type="Pfam" id="PF07782"/>
    </source>
</evidence>